<evidence type="ECO:0000313" key="2">
    <source>
        <dbReference type="EMBL" id="MCU4719219.1"/>
    </source>
</evidence>
<dbReference type="AlphaFoldDB" id="A0AAE3IFG2"/>
<gene>
    <name evidence="3" type="ORF">OB914_15440</name>
    <name evidence="2" type="ORF">OB916_14295</name>
</gene>
<evidence type="ECO:0000313" key="3">
    <source>
        <dbReference type="EMBL" id="MCU4728348.1"/>
    </source>
</evidence>
<keyword evidence="1" id="KW-0812">Transmembrane</keyword>
<keyword evidence="1" id="KW-1133">Transmembrane helix</keyword>
<feature type="transmembrane region" description="Helical" evidence="1">
    <location>
        <begin position="12"/>
        <end position="31"/>
    </location>
</feature>
<evidence type="ECO:0000313" key="5">
    <source>
        <dbReference type="Proteomes" id="UP001209746"/>
    </source>
</evidence>
<reference evidence="3" key="1">
    <citation type="submission" date="2023-02" db="EMBL/GenBank/DDBJ databases">
        <title>Enrichment on poylsaccharides allowed isolation of novel metabolic and taxonomic groups of Haloarchaea.</title>
        <authorList>
            <person name="Sorokin D.Y."/>
            <person name="Elcheninov A.G."/>
            <person name="Khizhniak T.V."/>
            <person name="Kolganova T.V."/>
            <person name="Kublanov I.V."/>
        </authorList>
    </citation>
    <scope>NUCLEOTIDE SEQUENCE</scope>
    <source>
        <strain evidence="2 4">HArc-curdl5-1</strain>
        <strain evidence="3">HArc-curdl7</strain>
    </source>
</reference>
<keyword evidence="1" id="KW-0472">Membrane</keyword>
<accession>A0AAE3IFG2</accession>
<sequence length="58" mass="6413">MESRLYRATLFALYQLTVLVGIAMLPVALVARQVGIAVPIHRAIDRLEAAYEQTAEQA</sequence>
<keyword evidence="4" id="KW-1185">Reference proteome</keyword>
<dbReference type="Proteomes" id="UP001208186">
    <property type="component" value="Unassembled WGS sequence"/>
</dbReference>
<dbReference type="EMBL" id="JAOPKD010000024">
    <property type="protein sequence ID" value="MCU4728348.1"/>
    <property type="molecule type" value="Genomic_DNA"/>
</dbReference>
<protein>
    <submittedName>
        <fullName evidence="3">Uncharacterized protein</fullName>
    </submittedName>
</protein>
<dbReference type="RefSeq" id="WP_315909969.1">
    <property type="nucleotide sequence ID" value="NZ_JAOPKC010000023.1"/>
</dbReference>
<dbReference type="Proteomes" id="UP001209746">
    <property type="component" value="Unassembled WGS sequence"/>
</dbReference>
<proteinExistence type="predicted"/>
<evidence type="ECO:0000313" key="4">
    <source>
        <dbReference type="Proteomes" id="UP001208186"/>
    </source>
</evidence>
<dbReference type="EMBL" id="JAOPKC010000023">
    <property type="protein sequence ID" value="MCU4719219.1"/>
    <property type="molecule type" value="Genomic_DNA"/>
</dbReference>
<organism evidence="3 5">
    <name type="scientific">Halapricum hydrolyticum</name>
    <dbReference type="NCBI Taxonomy" id="2979991"/>
    <lineage>
        <taxon>Archaea</taxon>
        <taxon>Methanobacteriati</taxon>
        <taxon>Methanobacteriota</taxon>
        <taxon>Stenosarchaea group</taxon>
        <taxon>Halobacteria</taxon>
        <taxon>Halobacteriales</taxon>
        <taxon>Haloarculaceae</taxon>
        <taxon>Halapricum</taxon>
    </lineage>
</organism>
<evidence type="ECO:0000256" key="1">
    <source>
        <dbReference type="SAM" id="Phobius"/>
    </source>
</evidence>
<comment type="caution">
    <text evidence="3">The sequence shown here is derived from an EMBL/GenBank/DDBJ whole genome shotgun (WGS) entry which is preliminary data.</text>
</comment>
<name>A0AAE3IFG2_9EURY</name>